<feature type="compositionally biased region" description="Polar residues" evidence="1">
    <location>
        <begin position="229"/>
        <end position="247"/>
    </location>
</feature>
<sequence length="1622" mass="172269">MKYKKVVHSLLAFLAMCLLIHAPTLVKADFSSATAFPTASSGGGGSSFSISQLTIKQAAFYYHHINDSAQDIANENTWLAQAGVSAPDYGKFVVLQWYSVAGVGNFPIKYLSVVTGSSGISTEFHTTQATVNSSSGFTWAKMKSLSGAQDEINTFNGSGYGLASGPNNSYYGAPINGALNFSGYYSLYAGPTAGQNLFGGSILWQGNQIIQNLIANASLDAPVQGTASAKPTGISLQKTATDATNGQTTATEETTKSANDTIDYSIKFGFANALSHAYNSTAKYHDSSNTAYDITTTEQAFQSVTTITDNLPAGFVINASNPITITTTDGNKVNLTSNSIPSITTNMTYNASNDYAYYKVNGQTITITYVSGDHPSNSQSPSTLNIGTAVIHGKLDPSLLPSSDPSKPNANFDLTSGVGSISNSASSSEVVQEFDRSASTSNTTSQALLNTSSVPWGNPNGTTTTATSNTVKLDIQAHRVYGNYFKDTVNYANNSLSYSPTGNPLGTIAQSDGTLASAFASHWIYPGLTVNFSVPSSQQVTNTVSPTYDLNIPGVVQTTNGASLSYSNSSNTVVSGGQETVTDPTYIYTPGQKVQDIEWNPAKPLTDSGATTYTMTGAGLTLGNWGYNSNTTAVYANFDAAASRKIPISAVSGGKTLVNWGGAPYSPRSNQTITIAGTAGYYDADGFLGDPVSVTFTLTTTGQLSLSSAIPTGSTAISLFGVSLKWTVGQDPINTTTWKDNFPGGTLSGSAFGSNYTIGWSVAHGTATNSNSVETITVNGGWAAGSSPSVGAGGGGHLDSNAGNYSGWVYPNFSGTWVLYNYAVTNNGLVWGSNTDYSVSWAGNPITIAPGYYENASPVRLTIGTNGLLNLGSGADPNAPLLTFGGYSHVTQLIGGTNYLGPNQAVQTSSLSYTMYHNFWTQVGVTVPGLPAIALSAVNTGGYAQSTYTTSGSYTYQDGSDTWTGGTVVTTPGQSVEIPNTQSTTDKILSPNVILNSSMYTSTWYHNVKDIAGNTQSFDHLTNLQTGKDEPITITNGTYSYTMPDFDGVISMYYGQKAELVNVNHYTDSTNADASLWNKSFDNNEVPGTLATRDSISNIYTGKAPKQEAYLLYEGQDFANSDNSGLGYTPSVASIYQTPSVGSANLWKLVPALNQTTNFGFNSGSSPKVVTGNYTTNVLTLQYQTAAAALDKAAVTINADQITIDTADASSGLPFKLNLTGKANEMLLNLIRSKTPGFSLDNYNYRIDILDQDFNVAYSKVMTPNSAMDSSGNFTQTLAGNLKTFGSGTGNGAKINYNVVITPLPNGSLPNIDYFAPLSTDSESVPQTVTTDTVKDMFKTHGFTASHLVITNNKPLPTNLSVVETVATPSNVQEYHEYFGMNFPTEKINTLSGYGINGSYPYYYGYDTGAQNSTSWTKANAIQFNLAYPTGLNDDQTLLKVPTSDNQSVTLSNSQLTNQNLTTTAGTSQITNGFNFAYSNAELPAVAVNKYNGKVYSYQTGSSAWKDADTPADAYTNQGHMMYLPTFISSLPKSYSLKLTSNSFGVNHFTVAMNEPINIYGQMFASLDSKTSKYDALWWQGVITTDPFDYSKTGKLPNGILEQDITWLKENNLDSSNPWWKK</sequence>
<feature type="region of interest" description="Disordered" evidence="1">
    <location>
        <begin position="229"/>
        <end position="254"/>
    </location>
</feature>
<dbReference type="Proteomes" id="UP000562464">
    <property type="component" value="Unassembled WGS sequence"/>
</dbReference>
<reference evidence="3 4" key="1">
    <citation type="submission" date="2020-08" db="EMBL/GenBank/DDBJ databases">
        <title>Genomic Encyclopedia of Type Strains, Phase IV (KMG-IV): sequencing the most valuable type-strain genomes for metagenomic binning, comparative biology and taxonomic classification.</title>
        <authorList>
            <person name="Goeker M."/>
        </authorList>
    </citation>
    <scope>NUCLEOTIDE SEQUENCE [LARGE SCALE GENOMIC DNA]</scope>
    <source>
        <strain evidence="3 4">DSM 14925</strain>
    </source>
</reference>
<organism evidence="3 4">
    <name type="scientific">Lactovum miscens</name>
    <dbReference type="NCBI Taxonomy" id="190387"/>
    <lineage>
        <taxon>Bacteria</taxon>
        <taxon>Bacillati</taxon>
        <taxon>Bacillota</taxon>
        <taxon>Bacilli</taxon>
        <taxon>Lactobacillales</taxon>
        <taxon>Streptococcaceae</taxon>
        <taxon>Lactovum</taxon>
    </lineage>
</organism>
<dbReference type="RefSeq" id="WP_183538952.1">
    <property type="nucleotide sequence ID" value="NZ_JACHHV010000005.1"/>
</dbReference>
<protein>
    <submittedName>
        <fullName evidence="3">Uncharacterized protein</fullName>
    </submittedName>
</protein>
<accession>A0A841C5H8</accession>
<evidence type="ECO:0000256" key="2">
    <source>
        <dbReference type="SAM" id="SignalP"/>
    </source>
</evidence>
<feature type="chain" id="PRO_5032804715" evidence="2">
    <location>
        <begin position="29"/>
        <end position="1622"/>
    </location>
</feature>
<gene>
    <name evidence="3" type="ORF">HNQ37_000476</name>
</gene>
<keyword evidence="4" id="KW-1185">Reference proteome</keyword>
<name>A0A841C5H8_9LACT</name>
<dbReference type="EMBL" id="JACHHV010000005">
    <property type="protein sequence ID" value="MBB5887604.1"/>
    <property type="molecule type" value="Genomic_DNA"/>
</dbReference>
<evidence type="ECO:0000313" key="4">
    <source>
        <dbReference type="Proteomes" id="UP000562464"/>
    </source>
</evidence>
<proteinExistence type="predicted"/>
<comment type="caution">
    <text evidence="3">The sequence shown here is derived from an EMBL/GenBank/DDBJ whole genome shotgun (WGS) entry which is preliminary data.</text>
</comment>
<evidence type="ECO:0000313" key="3">
    <source>
        <dbReference type="EMBL" id="MBB5887604.1"/>
    </source>
</evidence>
<evidence type="ECO:0000256" key="1">
    <source>
        <dbReference type="SAM" id="MobiDB-lite"/>
    </source>
</evidence>
<feature type="signal peptide" evidence="2">
    <location>
        <begin position="1"/>
        <end position="28"/>
    </location>
</feature>
<keyword evidence="2" id="KW-0732">Signal</keyword>